<dbReference type="EMBL" id="GL348715">
    <property type="protein sequence ID" value="EFH62326.1"/>
    <property type="molecule type" value="Genomic_DNA"/>
</dbReference>
<dbReference type="Proteomes" id="UP000008694">
    <property type="component" value="Unassembled WGS sequence"/>
</dbReference>
<proteinExistence type="predicted"/>
<evidence type="ECO:0000313" key="1">
    <source>
        <dbReference type="EMBL" id="EFH62326.1"/>
    </source>
</evidence>
<protein>
    <submittedName>
        <fullName evidence="1">Predicted protein</fullName>
    </submittedName>
</protein>
<name>D7L7N2_ARALL</name>
<sequence>VAALQKWISGERNSFSDNRGVVYSSFEVTVAPVGTVEKLWCCGSPVEDAGRFAWMSSRGSAVLPVAAATAELGGELELRGLSQVTESGCLSEPSAPGFAAVSHPPDRIESFFCSGGLKMFGTGLEGFGPSATDCSVRIYRRGAGQSESQVFWEVCSGIGESAVRMLHRKPNSFNGVFQSSFYVAKL</sequence>
<organism evidence="2">
    <name type="scientific">Arabidopsis lyrata subsp. lyrata</name>
    <name type="common">Lyre-leaved rock-cress</name>
    <dbReference type="NCBI Taxonomy" id="81972"/>
    <lineage>
        <taxon>Eukaryota</taxon>
        <taxon>Viridiplantae</taxon>
        <taxon>Streptophyta</taxon>
        <taxon>Embryophyta</taxon>
        <taxon>Tracheophyta</taxon>
        <taxon>Spermatophyta</taxon>
        <taxon>Magnoliopsida</taxon>
        <taxon>eudicotyledons</taxon>
        <taxon>Gunneridae</taxon>
        <taxon>Pentapetalae</taxon>
        <taxon>rosids</taxon>
        <taxon>malvids</taxon>
        <taxon>Brassicales</taxon>
        <taxon>Brassicaceae</taxon>
        <taxon>Camelineae</taxon>
        <taxon>Arabidopsis</taxon>
    </lineage>
</organism>
<accession>D7L7N2</accession>
<dbReference type="AlphaFoldDB" id="D7L7N2"/>
<feature type="non-terminal residue" evidence="1">
    <location>
        <position position="1"/>
    </location>
</feature>
<evidence type="ECO:0000313" key="2">
    <source>
        <dbReference type="Proteomes" id="UP000008694"/>
    </source>
</evidence>
<reference evidence="2" key="1">
    <citation type="journal article" date="2011" name="Nat. Genet.">
        <title>The Arabidopsis lyrata genome sequence and the basis of rapid genome size change.</title>
        <authorList>
            <person name="Hu T.T."/>
            <person name="Pattyn P."/>
            <person name="Bakker E.G."/>
            <person name="Cao J."/>
            <person name="Cheng J.-F."/>
            <person name="Clark R.M."/>
            <person name="Fahlgren N."/>
            <person name="Fawcett J.A."/>
            <person name="Grimwood J."/>
            <person name="Gundlach H."/>
            <person name="Haberer G."/>
            <person name="Hollister J.D."/>
            <person name="Ossowski S."/>
            <person name="Ottilar R.P."/>
            <person name="Salamov A.A."/>
            <person name="Schneeberger K."/>
            <person name="Spannagl M."/>
            <person name="Wang X."/>
            <person name="Yang L."/>
            <person name="Nasrallah M.E."/>
            <person name="Bergelson J."/>
            <person name="Carrington J.C."/>
            <person name="Gaut B.S."/>
            <person name="Schmutz J."/>
            <person name="Mayer K.F.X."/>
            <person name="Van de Peer Y."/>
            <person name="Grigoriev I.V."/>
            <person name="Nordborg M."/>
            <person name="Weigel D."/>
            <person name="Guo Y.-L."/>
        </authorList>
    </citation>
    <scope>NUCLEOTIDE SEQUENCE [LARGE SCALE GENOMIC DNA]</scope>
    <source>
        <strain evidence="2">cv. MN47</strain>
    </source>
</reference>
<gene>
    <name evidence="1" type="ORF">ARALYDRAFT_674412</name>
</gene>
<dbReference type="HOGENOM" id="CLU_1457997_0_0_1"/>
<dbReference type="Gramene" id="Al_scaffold_0003_3609">
    <property type="protein sequence ID" value="Al_scaffold_0003_3609"/>
    <property type="gene ID" value="Al_scaffold_0003_3609"/>
</dbReference>
<keyword evidence="2" id="KW-1185">Reference proteome</keyword>